<sequence length="418" mass="47913">MKYMPNIEDAIKCIDGEEEIFAVYEDLAQRSYSIIVWGVKNTVRGSHEDVLDELRTSLKKVEIRNHMYPLDIGLIGYVGYDAVRLWEKIPDLRPYSEEWNYVEFFEPMNIAIYDYSRGSIYIDGDPYQLEKCRGGYSRGNVRVEFYDSSLDGKRFEEAVEETLKYIKNGYVFQAVLSRFQRYTYRGDVVNLYLNLREINPSPYTYLIKFGNRVVLGASPELLYSYRRGIVETYPIAGTRPRGRTNNEDGVLEEELLKSEKDRAEHLMLVDLARNDLGKVCVPGTVKVEKLMYIEKYSHVQHMVSKVVGIVKKRYDAIDLMKALLPAGTVSGAPKPFAMKLIEELEEYKRGPYAGAVGFFTSSGEAVMAITIRSAFIYKDLVRIQAGAGIVYDSKPRMEYEETEHKLAALKVALGIIER</sequence>
<dbReference type="Gene3D" id="3.60.120.10">
    <property type="entry name" value="Anthranilate synthase"/>
    <property type="match status" value="1"/>
</dbReference>
<keyword evidence="4" id="KW-0057">Aromatic amino acid biosynthesis</keyword>
<comment type="catalytic activity">
    <reaction evidence="5">
        <text>chorismate + L-glutamine = anthranilate + pyruvate + L-glutamate + H(+)</text>
        <dbReference type="Rhea" id="RHEA:21732"/>
        <dbReference type="ChEBI" id="CHEBI:15361"/>
        <dbReference type="ChEBI" id="CHEBI:15378"/>
        <dbReference type="ChEBI" id="CHEBI:16567"/>
        <dbReference type="ChEBI" id="CHEBI:29748"/>
        <dbReference type="ChEBI" id="CHEBI:29985"/>
        <dbReference type="ChEBI" id="CHEBI:58359"/>
        <dbReference type="EC" id="4.1.3.27"/>
    </reaction>
</comment>
<gene>
    <name evidence="8" type="ORF">ENT99_03585</name>
    <name evidence="9" type="ORF">ENU64_01680</name>
</gene>
<dbReference type="Pfam" id="PF00425">
    <property type="entry name" value="Chorismate_bind"/>
    <property type="match status" value="1"/>
</dbReference>
<dbReference type="EC" id="4.1.3.27" evidence="3"/>
<comment type="caution">
    <text evidence="9">The sequence shown here is derived from an EMBL/GenBank/DDBJ whole genome shotgun (WGS) entry which is preliminary data.</text>
</comment>
<feature type="domain" description="Anthranilate synthase component I N-terminal" evidence="7">
    <location>
        <begin position="42"/>
        <end position="121"/>
    </location>
</feature>
<evidence type="ECO:0000256" key="4">
    <source>
        <dbReference type="ARBA" id="ARBA00022822"/>
    </source>
</evidence>
<proteinExistence type="inferred from homology"/>
<dbReference type="InterPro" id="IPR006805">
    <property type="entry name" value="Anth_synth_I_N"/>
</dbReference>
<dbReference type="SUPFAM" id="SSF56322">
    <property type="entry name" value="ADC synthase"/>
    <property type="match status" value="1"/>
</dbReference>
<feature type="domain" description="Chorismate-utilising enzyme C-terminal" evidence="6">
    <location>
        <begin position="153"/>
        <end position="405"/>
    </location>
</feature>
<dbReference type="Pfam" id="PF04715">
    <property type="entry name" value="Anth_synt_I_N"/>
    <property type="match status" value="1"/>
</dbReference>
<accession>A0A7J3MXF4</accession>
<dbReference type="EMBL" id="DTDH01000051">
    <property type="protein sequence ID" value="HGT98126.1"/>
    <property type="molecule type" value="Genomic_DNA"/>
</dbReference>
<dbReference type="InterPro" id="IPR019999">
    <property type="entry name" value="Anth_synth_I-like"/>
</dbReference>
<dbReference type="PANTHER" id="PTHR11236">
    <property type="entry name" value="AMINOBENZOATE/ANTHRANILATE SYNTHASE"/>
    <property type="match status" value="1"/>
</dbReference>
<comment type="similarity">
    <text evidence="2">Belongs to the anthranilate synthase component I family.</text>
</comment>
<dbReference type="UniPathway" id="UPA00035">
    <property type="reaction ID" value="UER00040"/>
</dbReference>
<reference evidence="9" key="1">
    <citation type="journal article" date="2020" name="mSystems">
        <title>Genome- and Community-Level Interaction Insights into Carbon Utilization and Element Cycling Functions of Hydrothermarchaeota in Hydrothermal Sediment.</title>
        <authorList>
            <person name="Zhou Z."/>
            <person name="Liu Y."/>
            <person name="Xu W."/>
            <person name="Pan J."/>
            <person name="Luo Z.H."/>
            <person name="Li M."/>
        </authorList>
    </citation>
    <scope>NUCLEOTIDE SEQUENCE [LARGE SCALE GENOMIC DNA]</scope>
    <source>
        <strain evidence="8">SpSt-629</strain>
        <strain evidence="9">SpSt-688</strain>
    </source>
</reference>
<organism evidence="9">
    <name type="scientific">Ignisphaera aggregans</name>
    <dbReference type="NCBI Taxonomy" id="334771"/>
    <lineage>
        <taxon>Archaea</taxon>
        <taxon>Thermoproteota</taxon>
        <taxon>Thermoprotei</taxon>
        <taxon>Desulfurococcales</taxon>
        <taxon>Desulfurococcaceae</taxon>
        <taxon>Ignisphaera</taxon>
    </lineage>
</organism>
<dbReference type="EMBL" id="DTAU01000065">
    <property type="protein sequence ID" value="HFQ78770.1"/>
    <property type="molecule type" value="Genomic_DNA"/>
</dbReference>
<evidence type="ECO:0000313" key="8">
    <source>
        <dbReference type="EMBL" id="HFQ78770.1"/>
    </source>
</evidence>
<dbReference type="AlphaFoldDB" id="A0A7J3MXF4"/>
<keyword evidence="4" id="KW-0028">Amino-acid biosynthesis</keyword>
<comment type="pathway">
    <text evidence="1">Amino-acid biosynthesis; L-tryptophan biosynthesis; L-tryptophan from chorismate: step 1/5.</text>
</comment>
<evidence type="ECO:0000256" key="3">
    <source>
        <dbReference type="ARBA" id="ARBA00012266"/>
    </source>
</evidence>
<evidence type="ECO:0000256" key="2">
    <source>
        <dbReference type="ARBA" id="ARBA00009562"/>
    </source>
</evidence>
<dbReference type="PRINTS" id="PR00095">
    <property type="entry name" value="ANTSNTHASEI"/>
</dbReference>
<dbReference type="GO" id="GO:0000162">
    <property type="term" value="P:L-tryptophan biosynthetic process"/>
    <property type="evidence" value="ECO:0007669"/>
    <property type="project" value="UniProtKB-UniPathway"/>
</dbReference>
<evidence type="ECO:0000313" key="9">
    <source>
        <dbReference type="EMBL" id="HGT98126.1"/>
    </source>
</evidence>
<dbReference type="NCBIfam" id="NF010089">
    <property type="entry name" value="PRK13574.1"/>
    <property type="match status" value="1"/>
</dbReference>
<name>A0A7J3MXF4_9CREN</name>
<protein>
    <recommendedName>
        <fullName evidence="3">anthranilate synthase</fullName>
        <ecNumber evidence="3">4.1.3.27</ecNumber>
    </recommendedName>
</protein>
<dbReference type="PANTHER" id="PTHR11236:SF9">
    <property type="entry name" value="ANTHRANILATE SYNTHASE COMPONENT 1"/>
    <property type="match status" value="1"/>
</dbReference>
<evidence type="ECO:0000259" key="6">
    <source>
        <dbReference type="Pfam" id="PF00425"/>
    </source>
</evidence>
<dbReference type="InterPro" id="IPR005801">
    <property type="entry name" value="ADC_synthase"/>
</dbReference>
<evidence type="ECO:0000256" key="1">
    <source>
        <dbReference type="ARBA" id="ARBA00004873"/>
    </source>
</evidence>
<dbReference type="InterPro" id="IPR015890">
    <property type="entry name" value="Chorismate_C"/>
</dbReference>
<dbReference type="GO" id="GO:0004049">
    <property type="term" value="F:anthranilate synthase activity"/>
    <property type="evidence" value="ECO:0007669"/>
    <property type="project" value="UniProtKB-EC"/>
</dbReference>
<keyword evidence="4" id="KW-0822">Tryptophan biosynthesis</keyword>
<evidence type="ECO:0000259" key="7">
    <source>
        <dbReference type="Pfam" id="PF04715"/>
    </source>
</evidence>
<evidence type="ECO:0000256" key="5">
    <source>
        <dbReference type="ARBA" id="ARBA00047683"/>
    </source>
</evidence>